<keyword evidence="1" id="KW-0863">Zinc-finger</keyword>
<dbReference type="PROSITE" id="PS50157">
    <property type="entry name" value="ZINC_FINGER_C2H2_2"/>
    <property type="match status" value="1"/>
</dbReference>
<proteinExistence type="predicted"/>
<evidence type="ECO:0000259" key="2">
    <source>
        <dbReference type="PROSITE" id="PS50157"/>
    </source>
</evidence>
<dbReference type="EMBL" id="OZ023717">
    <property type="protein sequence ID" value="CAK9866397.1"/>
    <property type="molecule type" value="Genomic_DNA"/>
</dbReference>
<dbReference type="PROSITE" id="PS00028">
    <property type="entry name" value="ZINC_FINGER_C2H2_1"/>
    <property type="match status" value="1"/>
</dbReference>
<dbReference type="InterPro" id="IPR013087">
    <property type="entry name" value="Znf_C2H2_type"/>
</dbReference>
<dbReference type="InterPro" id="IPR044299">
    <property type="entry name" value="GIS3/ZFP5/ZFP6"/>
</dbReference>
<sequence>MTNEEDLTCQQQSSDVQCPPLFGEANVVVFAAAVTAASPMRGSINRGGGGGSSDVEMDQKINIVKSPQAPGFYGCLRCKRSFANSQALGGHQNAHKRERQEAKRAQSVGAGTGCYGAVAPMIMSHGMSMMSGIVPGHAYVNPSYNYQGMQCLPSPYFVVPSPDMMGFQGFRPPFTYGDSLDLHLGLGLPPPTGH</sequence>
<keyword evidence="1" id="KW-0479">Metal-binding</keyword>
<dbReference type="Proteomes" id="UP001497522">
    <property type="component" value="Chromosome 16"/>
</dbReference>
<organism evidence="3 4">
    <name type="scientific">Sphagnum jensenii</name>
    <dbReference type="NCBI Taxonomy" id="128206"/>
    <lineage>
        <taxon>Eukaryota</taxon>
        <taxon>Viridiplantae</taxon>
        <taxon>Streptophyta</taxon>
        <taxon>Embryophyta</taxon>
        <taxon>Bryophyta</taxon>
        <taxon>Sphagnophytina</taxon>
        <taxon>Sphagnopsida</taxon>
        <taxon>Sphagnales</taxon>
        <taxon>Sphagnaceae</taxon>
        <taxon>Sphagnum</taxon>
    </lineage>
</organism>
<evidence type="ECO:0000313" key="4">
    <source>
        <dbReference type="Proteomes" id="UP001497522"/>
    </source>
</evidence>
<feature type="domain" description="C2H2-type" evidence="2">
    <location>
        <begin position="73"/>
        <end position="100"/>
    </location>
</feature>
<dbReference type="SUPFAM" id="SSF57667">
    <property type="entry name" value="beta-beta-alpha zinc fingers"/>
    <property type="match status" value="1"/>
</dbReference>
<evidence type="ECO:0000256" key="1">
    <source>
        <dbReference type="PROSITE-ProRule" id="PRU00042"/>
    </source>
</evidence>
<keyword evidence="4" id="KW-1185">Reference proteome</keyword>
<dbReference type="PANTHER" id="PTHR46353:SF23">
    <property type="entry name" value="C2H2 ZINC FINGER-CONTAINING PROTEIN-RELATED"/>
    <property type="match status" value="1"/>
</dbReference>
<protein>
    <recommendedName>
        <fullName evidence="2">C2H2-type domain-containing protein</fullName>
    </recommendedName>
</protein>
<reference evidence="3" key="1">
    <citation type="submission" date="2024-03" db="EMBL/GenBank/DDBJ databases">
        <authorList>
            <consortium name="ELIXIR-Norway"/>
            <consortium name="Elixir Norway"/>
        </authorList>
    </citation>
    <scope>NUCLEOTIDE SEQUENCE</scope>
</reference>
<keyword evidence="1" id="KW-0862">Zinc</keyword>
<dbReference type="Gene3D" id="3.30.160.60">
    <property type="entry name" value="Classic Zinc Finger"/>
    <property type="match status" value="1"/>
</dbReference>
<gene>
    <name evidence="3" type="ORF">CSSPJE1EN2_LOCUS9392</name>
</gene>
<dbReference type="InterPro" id="IPR036236">
    <property type="entry name" value="Znf_C2H2_sf"/>
</dbReference>
<evidence type="ECO:0000313" key="3">
    <source>
        <dbReference type="EMBL" id="CAK9866397.1"/>
    </source>
</evidence>
<dbReference type="PANTHER" id="PTHR46353">
    <property type="entry name" value="ZINC FINGER PROTEIN 5"/>
    <property type="match status" value="1"/>
</dbReference>
<name>A0ABP1AV74_9BRYO</name>
<accession>A0ABP1AV74</accession>